<dbReference type="SUPFAM" id="SSF51735">
    <property type="entry name" value="NAD(P)-binding Rossmann-fold domains"/>
    <property type="match status" value="1"/>
</dbReference>
<dbReference type="Gene3D" id="3.40.50.720">
    <property type="entry name" value="NAD(P)-binding Rossmann-like Domain"/>
    <property type="match status" value="1"/>
</dbReference>
<comment type="caution">
    <text evidence="2">The sequence shown here is derived from an EMBL/GenBank/DDBJ whole genome shotgun (WGS) entry which is preliminary data.</text>
</comment>
<organism evidence="2 4">
    <name type="scientific">Araneus ventricosus</name>
    <name type="common">Orbweaver spider</name>
    <name type="synonym">Epeira ventricosa</name>
    <dbReference type="NCBI Taxonomy" id="182803"/>
    <lineage>
        <taxon>Eukaryota</taxon>
        <taxon>Metazoa</taxon>
        <taxon>Ecdysozoa</taxon>
        <taxon>Arthropoda</taxon>
        <taxon>Chelicerata</taxon>
        <taxon>Arachnida</taxon>
        <taxon>Araneae</taxon>
        <taxon>Araneomorphae</taxon>
        <taxon>Entelegynae</taxon>
        <taxon>Araneoidea</taxon>
        <taxon>Araneidae</taxon>
        <taxon>Araneus</taxon>
    </lineage>
</organism>
<sequence length="94" mass="10603">AKVIIGCRDTEKGRKAAENIRRQVPEANVIVKHLDLASFSSIRQFAAEILKSEPRIHILINNAGDILSHSFTSLLKARSFISLKDNYPLKYVRT</sequence>
<dbReference type="Proteomes" id="UP000499080">
    <property type="component" value="Unassembled WGS sequence"/>
</dbReference>
<dbReference type="EMBL" id="BGPR01239429">
    <property type="protein sequence ID" value="GBM04441.1"/>
    <property type="molecule type" value="Genomic_DNA"/>
</dbReference>
<dbReference type="InterPro" id="IPR036291">
    <property type="entry name" value="NAD(P)-bd_dom_sf"/>
</dbReference>
<protein>
    <submittedName>
        <fullName evidence="2">Uncharacterized protein</fullName>
    </submittedName>
</protein>
<dbReference type="EMBL" id="BGPR01239401">
    <property type="protein sequence ID" value="GBM04337.1"/>
    <property type="molecule type" value="Genomic_DNA"/>
</dbReference>
<evidence type="ECO:0000313" key="3">
    <source>
        <dbReference type="EMBL" id="GBM04441.1"/>
    </source>
</evidence>
<feature type="non-terminal residue" evidence="2">
    <location>
        <position position="1"/>
    </location>
</feature>
<name>A0A4Y2CKR6_ARAVE</name>
<reference evidence="2 4" key="1">
    <citation type="journal article" date="2019" name="Sci. Rep.">
        <title>Orb-weaving spider Araneus ventricosus genome elucidates the spidroin gene catalogue.</title>
        <authorList>
            <person name="Kono N."/>
            <person name="Nakamura H."/>
            <person name="Ohtoshi R."/>
            <person name="Moran D.A.P."/>
            <person name="Shinohara A."/>
            <person name="Yoshida Y."/>
            <person name="Fujiwara M."/>
            <person name="Mori M."/>
            <person name="Tomita M."/>
            <person name="Arakawa K."/>
        </authorList>
    </citation>
    <scope>NUCLEOTIDE SEQUENCE [LARGE SCALE GENOMIC DNA]</scope>
</reference>
<accession>A0A4Y2CKR6</accession>
<dbReference type="AlphaFoldDB" id="A0A4Y2CKR6"/>
<dbReference type="GO" id="GO:0016491">
    <property type="term" value="F:oxidoreductase activity"/>
    <property type="evidence" value="ECO:0007669"/>
    <property type="project" value="UniProtKB-KW"/>
</dbReference>
<evidence type="ECO:0000313" key="2">
    <source>
        <dbReference type="EMBL" id="GBM04337.1"/>
    </source>
</evidence>
<evidence type="ECO:0000256" key="1">
    <source>
        <dbReference type="ARBA" id="ARBA00023002"/>
    </source>
</evidence>
<dbReference type="Pfam" id="PF00106">
    <property type="entry name" value="adh_short"/>
    <property type="match status" value="1"/>
</dbReference>
<evidence type="ECO:0000313" key="4">
    <source>
        <dbReference type="Proteomes" id="UP000499080"/>
    </source>
</evidence>
<dbReference type="PANTHER" id="PTHR43157:SF31">
    <property type="entry name" value="PHOSPHATIDYLINOSITOL-GLYCAN BIOSYNTHESIS CLASS F PROTEIN"/>
    <property type="match status" value="1"/>
</dbReference>
<keyword evidence="4" id="KW-1185">Reference proteome</keyword>
<dbReference type="OrthoDB" id="191139at2759"/>
<dbReference type="PANTHER" id="PTHR43157">
    <property type="entry name" value="PHOSPHATIDYLINOSITOL-GLYCAN BIOSYNTHESIS CLASS F PROTEIN-RELATED"/>
    <property type="match status" value="1"/>
</dbReference>
<dbReference type="InterPro" id="IPR002347">
    <property type="entry name" value="SDR_fam"/>
</dbReference>
<gene>
    <name evidence="3" type="ORF">AVEN_129011_1</name>
    <name evidence="2" type="ORF">AVEN_261290_1</name>
</gene>
<keyword evidence="1" id="KW-0560">Oxidoreductase</keyword>
<proteinExistence type="predicted"/>